<dbReference type="EMBL" id="CAJVQA010020625">
    <property type="protein sequence ID" value="CAG8764713.1"/>
    <property type="molecule type" value="Genomic_DNA"/>
</dbReference>
<dbReference type="Proteomes" id="UP000789759">
    <property type="component" value="Unassembled WGS sequence"/>
</dbReference>
<feature type="non-terminal residue" evidence="2">
    <location>
        <position position="1"/>
    </location>
</feature>
<feature type="compositionally biased region" description="Polar residues" evidence="1">
    <location>
        <begin position="39"/>
        <end position="56"/>
    </location>
</feature>
<feature type="compositionally biased region" description="Low complexity" evidence="1">
    <location>
        <begin position="19"/>
        <end position="31"/>
    </location>
</feature>
<feature type="region of interest" description="Disordered" evidence="1">
    <location>
        <begin position="16"/>
        <end position="56"/>
    </location>
</feature>
<proteinExistence type="predicted"/>
<accession>A0A9N9NVJ7</accession>
<name>A0A9N9NVJ7_9GLOM</name>
<organism evidence="2 3">
    <name type="scientific">Cetraspora pellucida</name>
    <dbReference type="NCBI Taxonomy" id="1433469"/>
    <lineage>
        <taxon>Eukaryota</taxon>
        <taxon>Fungi</taxon>
        <taxon>Fungi incertae sedis</taxon>
        <taxon>Mucoromycota</taxon>
        <taxon>Glomeromycotina</taxon>
        <taxon>Glomeromycetes</taxon>
        <taxon>Diversisporales</taxon>
        <taxon>Gigasporaceae</taxon>
        <taxon>Cetraspora</taxon>
    </lineage>
</organism>
<comment type="caution">
    <text evidence="2">The sequence shown here is derived from an EMBL/GenBank/DDBJ whole genome shotgun (WGS) entry which is preliminary data.</text>
</comment>
<keyword evidence="3" id="KW-1185">Reference proteome</keyword>
<dbReference type="AlphaFoldDB" id="A0A9N9NVJ7"/>
<evidence type="ECO:0000313" key="3">
    <source>
        <dbReference type="Proteomes" id="UP000789759"/>
    </source>
</evidence>
<evidence type="ECO:0000313" key="2">
    <source>
        <dbReference type="EMBL" id="CAG8764713.1"/>
    </source>
</evidence>
<evidence type="ECO:0000256" key="1">
    <source>
        <dbReference type="SAM" id="MobiDB-lite"/>
    </source>
</evidence>
<gene>
    <name evidence="2" type="ORF">CPELLU_LOCUS15518</name>
</gene>
<protein>
    <submittedName>
        <fullName evidence="2">25007_t:CDS:1</fullName>
    </submittedName>
</protein>
<sequence>NIKNGLTSKDLLINKSFPNVGSFENNNNSNLEDVEDNTNSELSSNNKDNFENTSDQ</sequence>
<reference evidence="2" key="1">
    <citation type="submission" date="2021-06" db="EMBL/GenBank/DDBJ databases">
        <authorList>
            <person name="Kallberg Y."/>
            <person name="Tangrot J."/>
            <person name="Rosling A."/>
        </authorList>
    </citation>
    <scope>NUCLEOTIDE SEQUENCE</scope>
    <source>
        <strain evidence="2">FL966</strain>
    </source>
</reference>